<keyword evidence="2" id="KW-0472">Membrane</keyword>
<keyword evidence="4" id="KW-1185">Reference proteome</keyword>
<evidence type="ECO:0000313" key="4">
    <source>
        <dbReference type="Proteomes" id="UP000319160"/>
    </source>
</evidence>
<organism evidence="3 4">
    <name type="scientific">Xylaria flabelliformis</name>
    <dbReference type="NCBI Taxonomy" id="2512241"/>
    <lineage>
        <taxon>Eukaryota</taxon>
        <taxon>Fungi</taxon>
        <taxon>Dikarya</taxon>
        <taxon>Ascomycota</taxon>
        <taxon>Pezizomycotina</taxon>
        <taxon>Sordariomycetes</taxon>
        <taxon>Xylariomycetidae</taxon>
        <taxon>Xylariales</taxon>
        <taxon>Xylariaceae</taxon>
        <taxon>Xylaria</taxon>
    </lineage>
</organism>
<dbReference type="EMBL" id="VFLP01000063">
    <property type="protein sequence ID" value="TRX89741.1"/>
    <property type="molecule type" value="Genomic_DNA"/>
</dbReference>
<dbReference type="OrthoDB" id="5367275at2759"/>
<feature type="compositionally biased region" description="Acidic residues" evidence="1">
    <location>
        <begin position="120"/>
        <end position="130"/>
    </location>
</feature>
<feature type="region of interest" description="Disordered" evidence="1">
    <location>
        <begin position="88"/>
        <end position="148"/>
    </location>
</feature>
<protein>
    <submittedName>
        <fullName evidence="3">Uncharacterized protein</fullName>
    </submittedName>
</protein>
<evidence type="ECO:0000313" key="3">
    <source>
        <dbReference type="EMBL" id="TRX89741.1"/>
    </source>
</evidence>
<comment type="caution">
    <text evidence="3">The sequence shown here is derived from an EMBL/GenBank/DDBJ whole genome shotgun (WGS) entry which is preliminary data.</text>
</comment>
<keyword evidence="2" id="KW-0812">Transmembrane</keyword>
<sequence>MLLTSSQVSVLITCAIVLFCTSALFISGCLVQQRTLRELRSAIRPRVVTRPKPKYWNTEALKKTKTTIRLEDGTLVEIENPHAELVVDPSSQPQEEGEIIEVRPTLPDIDEPAQKPLTSSEEDGSEDDSALEIKGTWDGVTEGGETLSRVERRKRIKAEIQRLSQGDTPVHWQRRLW</sequence>
<accession>A0A553HP59</accession>
<evidence type="ECO:0000256" key="2">
    <source>
        <dbReference type="SAM" id="Phobius"/>
    </source>
</evidence>
<keyword evidence="2" id="KW-1133">Transmembrane helix</keyword>
<gene>
    <name evidence="3" type="ORF">FHL15_009331</name>
</gene>
<reference evidence="4" key="1">
    <citation type="submission" date="2019-06" db="EMBL/GenBank/DDBJ databases">
        <title>Draft genome sequence of the griseofulvin-producing fungus Xylaria cubensis strain G536.</title>
        <authorList>
            <person name="Mead M.E."/>
            <person name="Raja H.A."/>
            <person name="Steenwyk J.L."/>
            <person name="Knowles S.L."/>
            <person name="Oberlies N.H."/>
            <person name="Rokas A."/>
        </authorList>
    </citation>
    <scope>NUCLEOTIDE SEQUENCE [LARGE SCALE GENOMIC DNA]</scope>
    <source>
        <strain evidence="4">G536</strain>
    </source>
</reference>
<name>A0A553HP59_9PEZI</name>
<dbReference type="AlphaFoldDB" id="A0A553HP59"/>
<feature type="transmembrane region" description="Helical" evidence="2">
    <location>
        <begin position="6"/>
        <end position="31"/>
    </location>
</feature>
<evidence type="ECO:0000256" key="1">
    <source>
        <dbReference type="SAM" id="MobiDB-lite"/>
    </source>
</evidence>
<dbReference type="Proteomes" id="UP000319160">
    <property type="component" value="Unassembled WGS sequence"/>
</dbReference>
<proteinExistence type="predicted"/>